<dbReference type="AlphaFoldDB" id="A0A1I1LK98"/>
<gene>
    <name evidence="1" type="ORF">SAMN05421747_12217</name>
</gene>
<accession>A0A1I1LK98</accession>
<keyword evidence="2" id="KW-1185">Reference proteome</keyword>
<evidence type="ECO:0000313" key="1">
    <source>
        <dbReference type="EMBL" id="SFC73449.1"/>
    </source>
</evidence>
<proteinExistence type="predicted"/>
<organism evidence="1 2">
    <name type="scientific">Parapedobacter composti</name>
    <dbReference type="NCBI Taxonomy" id="623281"/>
    <lineage>
        <taxon>Bacteria</taxon>
        <taxon>Pseudomonadati</taxon>
        <taxon>Bacteroidota</taxon>
        <taxon>Sphingobacteriia</taxon>
        <taxon>Sphingobacteriales</taxon>
        <taxon>Sphingobacteriaceae</taxon>
        <taxon>Parapedobacter</taxon>
    </lineage>
</organism>
<name>A0A1I1LK98_9SPHI</name>
<sequence length="42" mass="4985">MSIRKTIGGDTFNRTIQELKYVGQRECAQLYFSFNRTIQELK</sequence>
<dbReference type="Proteomes" id="UP000199577">
    <property type="component" value="Unassembled WGS sequence"/>
</dbReference>
<protein>
    <submittedName>
        <fullName evidence="1">Uncharacterized protein</fullName>
    </submittedName>
</protein>
<reference evidence="1 2" key="1">
    <citation type="submission" date="2016-10" db="EMBL/GenBank/DDBJ databases">
        <authorList>
            <person name="de Groot N.N."/>
        </authorList>
    </citation>
    <scope>NUCLEOTIDE SEQUENCE [LARGE SCALE GENOMIC DNA]</scope>
    <source>
        <strain evidence="1 2">DSM 22900</strain>
    </source>
</reference>
<dbReference type="EMBL" id="FOLL01000022">
    <property type="protein sequence ID" value="SFC73449.1"/>
    <property type="molecule type" value="Genomic_DNA"/>
</dbReference>
<evidence type="ECO:0000313" key="2">
    <source>
        <dbReference type="Proteomes" id="UP000199577"/>
    </source>
</evidence>